<dbReference type="PANTHER" id="PTHR43511">
    <property type="match status" value="1"/>
</dbReference>
<reference evidence="6 8" key="1">
    <citation type="submission" date="2015-12" db="EMBL/GenBank/DDBJ databases">
        <title>Amycolatopsis regifaucium genome sequencing and assembly.</title>
        <authorList>
            <person name="Mayilraj S."/>
        </authorList>
    </citation>
    <scope>NUCLEOTIDE SEQUENCE [LARGE SCALE GENOMIC DNA]</scope>
    <source>
        <strain evidence="6 8">GY080</strain>
    </source>
</reference>
<evidence type="ECO:0000256" key="2">
    <source>
        <dbReference type="ARBA" id="ARBA00022679"/>
    </source>
</evidence>
<dbReference type="GO" id="GO:0003983">
    <property type="term" value="F:UTP:glucose-1-phosphate uridylyltransferase activity"/>
    <property type="evidence" value="ECO:0007669"/>
    <property type="project" value="InterPro"/>
</dbReference>
<evidence type="ECO:0000256" key="4">
    <source>
        <dbReference type="PIRSR" id="PIRSR000806-1"/>
    </source>
</evidence>
<dbReference type="AlphaFoldDB" id="A0A154MU46"/>
<keyword evidence="2 6" id="KW-0808">Transferase</keyword>
<dbReference type="FunFam" id="2.160.10.10:FF:000001">
    <property type="entry name" value="UTP--glucose-1-phosphate uridylyltransferase"/>
    <property type="match status" value="1"/>
</dbReference>
<accession>A0A154MU46</accession>
<feature type="binding site" evidence="5">
    <location>
        <position position="156"/>
    </location>
    <ligand>
        <name>UTP</name>
        <dbReference type="ChEBI" id="CHEBI:46398"/>
    </ligand>
</feature>
<feature type="binding site" evidence="4">
    <location>
        <position position="185"/>
    </location>
    <ligand>
        <name>substrate</name>
    </ligand>
</feature>
<comment type="similarity">
    <text evidence="1">Belongs to the UDPGP type 1 family.</text>
</comment>
<dbReference type="Proteomes" id="UP000186883">
    <property type="component" value="Unassembled WGS sequence"/>
</dbReference>
<name>A0A154MU46_9PSEU</name>
<dbReference type="Gene3D" id="3.90.550.10">
    <property type="entry name" value="Spore Coat Polysaccharide Biosynthesis Protein SpsA, Chain A"/>
    <property type="match status" value="1"/>
</dbReference>
<evidence type="ECO:0000256" key="3">
    <source>
        <dbReference type="ARBA" id="ARBA00022695"/>
    </source>
</evidence>
<proteinExistence type="inferred from homology"/>
<evidence type="ECO:0000313" key="9">
    <source>
        <dbReference type="Proteomes" id="UP000186883"/>
    </source>
</evidence>
<protein>
    <submittedName>
        <fullName evidence="6">UTP--glucose-1-phosphate uridylyltransferase</fullName>
    </submittedName>
</protein>
<dbReference type="Pfam" id="PF01704">
    <property type="entry name" value="UDPGP"/>
    <property type="match status" value="1"/>
</dbReference>
<evidence type="ECO:0000313" key="8">
    <source>
        <dbReference type="Proteomes" id="UP000076321"/>
    </source>
</evidence>
<keyword evidence="3 6" id="KW-0548">Nucleotidyltransferase</keyword>
<sequence>MPDRFTKTLSKMRSAGAHAMELAALRRRLEQLAEDGAGEMPGLELEPLEDISRLVDLPEPDADAARYALDRTAVLKLNGGLGTSMGLTGPKSLLEIKPGKTFLDVIAMQVLSTRKTYNARLPLVLMNSAGTREPSLELLKKYPDLADDVIPADFLQGREPKIAAADLQPVDWPANRELEWCPPGHGDIYIALAVSGMRDQLLAEGIKWCFVSNADNLGAVPDARIAAWLADQDIPFAMETVLGTPADRKGGHLARRDGRIVLRESAQVPEGDDSFGDVAKWRYFNTNNIWFDLERLKELQDADPAAPELPLIVNRKTVDPTDSGSTPVIQLETAMGAAVASVEGARAIEIPRTRFAPVKTTDDLLVVRSDAYVLATSGEMVPEFTTSPPVVSLGKEHFKLLRDFDARIPQAPSLKECTSLVVEGDVTFGKDVVLRGEVKIVGPKTIPDGEIL</sequence>
<reference evidence="7 9" key="2">
    <citation type="submission" date="2016-11" db="EMBL/GenBank/DDBJ databases">
        <title>Genome sequencing of Amycolatopsis regifaucium.</title>
        <authorList>
            <person name="Mayilraj S."/>
            <person name="Kaur N."/>
        </authorList>
    </citation>
    <scope>NUCLEOTIDE SEQUENCE [LARGE SCALE GENOMIC DNA]</scope>
    <source>
        <strain evidence="7 9">GY080</strain>
    </source>
</reference>
<dbReference type="EMBL" id="LQCI01000003">
    <property type="protein sequence ID" value="KZB87792.1"/>
    <property type="molecule type" value="Genomic_DNA"/>
</dbReference>
<evidence type="ECO:0000313" key="7">
    <source>
        <dbReference type="EMBL" id="OKA08495.1"/>
    </source>
</evidence>
<keyword evidence="9" id="KW-1185">Reference proteome</keyword>
<dbReference type="InterPro" id="IPR016267">
    <property type="entry name" value="UDPGP_trans"/>
</dbReference>
<feature type="binding site" evidence="5">
    <location>
        <position position="184"/>
    </location>
    <ligand>
        <name>UTP</name>
        <dbReference type="ChEBI" id="CHEBI:46398"/>
    </ligand>
</feature>
<dbReference type="SUPFAM" id="SSF53448">
    <property type="entry name" value="Nucleotide-diphospho-sugar transferases"/>
    <property type="match status" value="1"/>
</dbReference>
<dbReference type="RefSeq" id="WP_061989492.1">
    <property type="nucleotide sequence ID" value="NZ_FOPQ01000008.1"/>
</dbReference>
<evidence type="ECO:0000256" key="5">
    <source>
        <dbReference type="PIRSR" id="PIRSR000806-2"/>
    </source>
</evidence>
<dbReference type="PIRSF" id="PIRSF000806">
    <property type="entry name" value="UDPGP"/>
    <property type="match status" value="1"/>
</dbReference>
<dbReference type="EMBL" id="LOBU02000012">
    <property type="protein sequence ID" value="OKA08495.1"/>
    <property type="molecule type" value="Genomic_DNA"/>
</dbReference>
<dbReference type="InterPro" id="IPR002618">
    <property type="entry name" value="UDPGP_fam"/>
</dbReference>
<evidence type="ECO:0000313" key="6">
    <source>
        <dbReference type="EMBL" id="KZB87792.1"/>
    </source>
</evidence>
<dbReference type="GO" id="GO:0006011">
    <property type="term" value="P:UDP-alpha-D-glucose metabolic process"/>
    <property type="evidence" value="ECO:0007669"/>
    <property type="project" value="InterPro"/>
</dbReference>
<evidence type="ECO:0000256" key="1">
    <source>
        <dbReference type="ARBA" id="ARBA00010401"/>
    </source>
</evidence>
<organism evidence="6 8">
    <name type="scientific">Amycolatopsis regifaucium</name>
    <dbReference type="NCBI Taxonomy" id="546365"/>
    <lineage>
        <taxon>Bacteria</taxon>
        <taxon>Bacillati</taxon>
        <taxon>Actinomycetota</taxon>
        <taxon>Actinomycetes</taxon>
        <taxon>Pseudonocardiales</taxon>
        <taxon>Pseudonocardiaceae</taxon>
        <taxon>Amycolatopsis</taxon>
    </lineage>
</organism>
<feature type="binding site" evidence="5">
    <location>
        <position position="359"/>
    </location>
    <ligand>
        <name>UTP</name>
        <dbReference type="ChEBI" id="CHEBI:46398"/>
    </ligand>
</feature>
<comment type="caution">
    <text evidence="6">The sequence shown here is derived from an EMBL/GenBank/DDBJ whole genome shotgun (WGS) entry which is preliminary data.</text>
</comment>
<feature type="binding site" evidence="5">
    <location>
        <position position="215"/>
    </location>
    <ligand>
        <name>UTP</name>
        <dbReference type="ChEBI" id="CHEBI:46398"/>
    </ligand>
</feature>
<gene>
    <name evidence="7" type="ORF">ATP06_0213620</name>
    <name evidence="6" type="ORF">AVL48_22860</name>
</gene>
<dbReference type="InterPro" id="IPR029044">
    <property type="entry name" value="Nucleotide-diphossugar_trans"/>
</dbReference>
<dbReference type="OrthoDB" id="9804758at2"/>
<feature type="binding site" evidence="5">
    <location>
        <position position="91"/>
    </location>
    <ligand>
        <name>UTP</name>
        <dbReference type="ChEBI" id="CHEBI:46398"/>
    </ligand>
</feature>
<dbReference type="Gene3D" id="2.160.10.10">
    <property type="entry name" value="Hexapeptide repeat proteins"/>
    <property type="match status" value="1"/>
</dbReference>
<dbReference type="Proteomes" id="UP000076321">
    <property type="component" value="Unassembled WGS sequence"/>
</dbReference>